<evidence type="ECO:0000313" key="11">
    <source>
        <dbReference type="Proteomes" id="UP001595818"/>
    </source>
</evidence>
<dbReference type="CDD" id="cd00082">
    <property type="entry name" value="HisKA"/>
    <property type="match status" value="1"/>
</dbReference>
<dbReference type="GO" id="GO:0016301">
    <property type="term" value="F:kinase activity"/>
    <property type="evidence" value="ECO:0007669"/>
    <property type="project" value="UniProtKB-KW"/>
</dbReference>
<dbReference type="Gene3D" id="1.10.287.130">
    <property type="match status" value="1"/>
</dbReference>
<dbReference type="Proteomes" id="UP001595818">
    <property type="component" value="Unassembled WGS sequence"/>
</dbReference>
<dbReference type="InterPro" id="IPR003661">
    <property type="entry name" value="HisK_dim/P_dom"/>
</dbReference>
<dbReference type="Pfam" id="PF02518">
    <property type="entry name" value="HATPase_c"/>
    <property type="match status" value="1"/>
</dbReference>
<keyword evidence="7 8" id="KW-1133">Transmembrane helix</keyword>
<dbReference type="PANTHER" id="PTHR45436">
    <property type="entry name" value="SENSOR HISTIDINE KINASE YKOH"/>
    <property type="match status" value="1"/>
</dbReference>
<evidence type="ECO:0000256" key="5">
    <source>
        <dbReference type="ARBA" id="ARBA00022692"/>
    </source>
</evidence>
<evidence type="ECO:0000256" key="2">
    <source>
        <dbReference type="ARBA" id="ARBA00012438"/>
    </source>
</evidence>
<dbReference type="SUPFAM" id="SSF47384">
    <property type="entry name" value="Homodimeric domain of signal transducing histidine kinase"/>
    <property type="match status" value="1"/>
</dbReference>
<keyword evidence="8" id="KW-0472">Membrane</keyword>
<evidence type="ECO:0000256" key="4">
    <source>
        <dbReference type="ARBA" id="ARBA00022679"/>
    </source>
</evidence>
<dbReference type="PROSITE" id="PS50109">
    <property type="entry name" value="HIS_KIN"/>
    <property type="match status" value="1"/>
</dbReference>
<dbReference type="InterPro" id="IPR036097">
    <property type="entry name" value="HisK_dim/P_sf"/>
</dbReference>
<dbReference type="PANTHER" id="PTHR45436:SF5">
    <property type="entry name" value="SENSOR HISTIDINE KINASE TRCS"/>
    <property type="match status" value="1"/>
</dbReference>
<comment type="caution">
    <text evidence="10">The sequence shown here is derived from an EMBL/GenBank/DDBJ whole genome shotgun (WGS) entry which is preliminary data.</text>
</comment>
<keyword evidence="3" id="KW-0597">Phosphoprotein</keyword>
<evidence type="ECO:0000256" key="6">
    <source>
        <dbReference type="ARBA" id="ARBA00022777"/>
    </source>
</evidence>
<feature type="transmembrane region" description="Helical" evidence="8">
    <location>
        <begin position="7"/>
        <end position="27"/>
    </location>
</feature>
<accession>A0ABV9T247</accession>
<dbReference type="SMART" id="SM00387">
    <property type="entry name" value="HATPase_c"/>
    <property type="match status" value="1"/>
</dbReference>
<evidence type="ECO:0000256" key="7">
    <source>
        <dbReference type="ARBA" id="ARBA00022989"/>
    </source>
</evidence>
<keyword evidence="5 8" id="KW-0812">Transmembrane</keyword>
<dbReference type="EMBL" id="JBHSJJ010000007">
    <property type="protein sequence ID" value="MFC4872800.1"/>
    <property type="molecule type" value="Genomic_DNA"/>
</dbReference>
<evidence type="ECO:0000313" key="10">
    <source>
        <dbReference type="EMBL" id="MFC4872800.1"/>
    </source>
</evidence>
<feature type="transmembrane region" description="Helical" evidence="8">
    <location>
        <begin position="131"/>
        <end position="153"/>
    </location>
</feature>
<feature type="domain" description="Histidine kinase" evidence="9">
    <location>
        <begin position="216"/>
        <end position="416"/>
    </location>
</feature>
<dbReference type="RefSeq" id="WP_377065380.1">
    <property type="nucleotide sequence ID" value="NZ_JBHSJJ010000007.1"/>
</dbReference>
<gene>
    <name evidence="10" type="ORF">ACFPFU_13980</name>
</gene>
<reference evidence="11" key="1">
    <citation type="journal article" date="2019" name="Int. J. Syst. Evol. Microbiol.">
        <title>The Global Catalogue of Microorganisms (GCM) 10K type strain sequencing project: providing services to taxonomists for standard genome sequencing and annotation.</title>
        <authorList>
            <consortium name="The Broad Institute Genomics Platform"/>
            <consortium name="The Broad Institute Genome Sequencing Center for Infectious Disease"/>
            <person name="Wu L."/>
            <person name="Ma J."/>
        </authorList>
    </citation>
    <scope>NUCLEOTIDE SEQUENCE [LARGE SCALE GENOMIC DNA]</scope>
    <source>
        <strain evidence="11">CGMCC 4.7466</strain>
    </source>
</reference>
<evidence type="ECO:0000259" key="9">
    <source>
        <dbReference type="PROSITE" id="PS50109"/>
    </source>
</evidence>
<protein>
    <recommendedName>
        <fullName evidence="2">histidine kinase</fullName>
        <ecNumber evidence="2">2.7.13.3</ecNumber>
    </recommendedName>
</protein>
<dbReference type="Pfam" id="PF00512">
    <property type="entry name" value="HisKA"/>
    <property type="match status" value="1"/>
</dbReference>
<dbReference type="SMART" id="SM00388">
    <property type="entry name" value="HisKA"/>
    <property type="match status" value="1"/>
</dbReference>
<evidence type="ECO:0000256" key="8">
    <source>
        <dbReference type="SAM" id="Phobius"/>
    </source>
</evidence>
<dbReference type="InterPro" id="IPR036890">
    <property type="entry name" value="HATPase_C_sf"/>
</dbReference>
<comment type="catalytic activity">
    <reaction evidence="1">
        <text>ATP + protein L-histidine = ADP + protein N-phospho-L-histidine.</text>
        <dbReference type="EC" id="2.7.13.3"/>
    </reaction>
</comment>
<evidence type="ECO:0000256" key="1">
    <source>
        <dbReference type="ARBA" id="ARBA00000085"/>
    </source>
</evidence>
<evidence type="ECO:0000256" key="3">
    <source>
        <dbReference type="ARBA" id="ARBA00022553"/>
    </source>
</evidence>
<keyword evidence="11" id="KW-1185">Reference proteome</keyword>
<organism evidence="10 11">
    <name type="scientific">Negadavirga shengliensis</name>
    <dbReference type="NCBI Taxonomy" id="1389218"/>
    <lineage>
        <taxon>Bacteria</taxon>
        <taxon>Pseudomonadati</taxon>
        <taxon>Bacteroidota</taxon>
        <taxon>Cytophagia</taxon>
        <taxon>Cytophagales</taxon>
        <taxon>Cyclobacteriaceae</taxon>
        <taxon>Negadavirga</taxon>
    </lineage>
</organism>
<dbReference type="SUPFAM" id="SSF55874">
    <property type="entry name" value="ATPase domain of HSP90 chaperone/DNA topoisomerase II/histidine kinase"/>
    <property type="match status" value="1"/>
</dbReference>
<proteinExistence type="predicted"/>
<dbReference type="InterPro" id="IPR005467">
    <property type="entry name" value="His_kinase_dom"/>
</dbReference>
<dbReference type="EC" id="2.7.13.3" evidence="2"/>
<dbReference type="Gene3D" id="3.30.565.10">
    <property type="entry name" value="Histidine kinase-like ATPase, C-terminal domain"/>
    <property type="match status" value="1"/>
</dbReference>
<dbReference type="InterPro" id="IPR003594">
    <property type="entry name" value="HATPase_dom"/>
</dbReference>
<name>A0ABV9T247_9BACT</name>
<keyword evidence="4" id="KW-0808">Transferase</keyword>
<dbReference type="InterPro" id="IPR050428">
    <property type="entry name" value="TCS_sensor_his_kinase"/>
</dbReference>
<sequence>MKLINIITFSYLVISVVVLLIGGLLIFKKLEAEIDFELGKELERQLDRYAEKIASGDPAYPSIGDRLEVKELPATAAIMDLYVRDTVAWHQPLEQMERQLKASRSYKINGKHYYLATYNTVIETNDITETVVQTMLIIFLLLLVFTVLAARLISRKILNPFYRSLEMIRSFSFKKDTPLVFPPTKTEEFTRLNGFLEKMSVKLLKDYRVMKEFSENLSHEIQTPVAVVRGKLELLLDTALTDQQVQLITSAYRANDKITRTVHSLSVLAKLENLEFEAVKEVCLSEKMEQILDEFNELILIKGIGLEKRIEGNVKIVTDPYLAEMLLNNLVVNAIKHNVPQGNIRVELTDKMLVISNTGKQPTVPVTSYFERFKKEGNESESIGLGLAIVKQICQINGFDINYQFLGNRHVVTVGF</sequence>
<keyword evidence="6 10" id="KW-0418">Kinase</keyword>